<dbReference type="SUPFAM" id="SSF46785">
    <property type="entry name" value="Winged helix' DNA-binding domain"/>
    <property type="match status" value="1"/>
</dbReference>
<gene>
    <name evidence="1" type="ORF">L6E24_02330</name>
</gene>
<accession>A0A9E7TKQ8</accession>
<dbReference type="Gene3D" id="1.10.10.10">
    <property type="entry name" value="Winged helix-like DNA-binding domain superfamily/Winged helix DNA-binding domain"/>
    <property type="match status" value="1"/>
</dbReference>
<dbReference type="InterPro" id="IPR036390">
    <property type="entry name" value="WH_DNA-bd_sf"/>
</dbReference>
<keyword evidence="2" id="KW-1185">Reference proteome</keyword>
<protein>
    <submittedName>
        <fullName evidence="1">Uncharacterized protein</fullName>
    </submittedName>
</protein>
<organism evidence="1 2">
    <name type="scientific">Methanoplanus endosymbiosus</name>
    <dbReference type="NCBI Taxonomy" id="33865"/>
    <lineage>
        <taxon>Archaea</taxon>
        <taxon>Methanobacteriati</taxon>
        <taxon>Methanobacteriota</taxon>
        <taxon>Stenosarchaea group</taxon>
        <taxon>Methanomicrobia</taxon>
        <taxon>Methanomicrobiales</taxon>
        <taxon>Methanomicrobiaceae</taxon>
        <taxon>Methanoplanus</taxon>
    </lineage>
</organism>
<evidence type="ECO:0000313" key="2">
    <source>
        <dbReference type="Proteomes" id="UP001060368"/>
    </source>
</evidence>
<dbReference type="RefSeq" id="WP_257743126.1">
    <property type="nucleotide sequence ID" value="NZ_CP096115.1"/>
</dbReference>
<dbReference type="AlphaFoldDB" id="A0A9E7TKQ8"/>
<dbReference type="EMBL" id="CP096115">
    <property type="protein sequence ID" value="UUX92984.1"/>
    <property type="molecule type" value="Genomic_DNA"/>
</dbReference>
<reference evidence="1" key="1">
    <citation type="submission" date="2022-04" db="EMBL/GenBank/DDBJ databases">
        <title>Complete genome of Methanoplanus endosymbiosus DSM 3599.</title>
        <authorList>
            <person name="Chen S.-C."/>
            <person name="You Y.-T."/>
            <person name="Zhou Y.-Z."/>
            <person name="Lai M.-C."/>
        </authorList>
    </citation>
    <scope>NUCLEOTIDE SEQUENCE</scope>
    <source>
        <strain evidence="1">DSM 3599</strain>
    </source>
</reference>
<name>A0A9E7TKQ8_9EURY</name>
<proteinExistence type="predicted"/>
<dbReference type="KEGG" id="mend:L6E24_02330"/>
<sequence length="144" mass="16449">MSKDKAFAIYIAILKHDELKFNEIKKCFSTSSSGEINRYLKELSRAGLIKKSAKNITEIGIKEKACYQPTNMGKGLIRGVLGELLVKPNLKRARKEISSWQDSGEKISMSYLDKVYKDKFEPDGYDISVELENYPFEIEEEVIS</sequence>
<dbReference type="InterPro" id="IPR036388">
    <property type="entry name" value="WH-like_DNA-bd_sf"/>
</dbReference>
<dbReference type="GeneID" id="74306495"/>
<evidence type="ECO:0000313" key="1">
    <source>
        <dbReference type="EMBL" id="UUX92984.1"/>
    </source>
</evidence>
<dbReference type="Proteomes" id="UP001060368">
    <property type="component" value="Chromosome"/>
</dbReference>